<evidence type="ECO:0000256" key="8">
    <source>
        <dbReference type="HAMAP-Rule" id="MF_00265"/>
    </source>
</evidence>
<dbReference type="Pfam" id="PF01850">
    <property type="entry name" value="PIN"/>
    <property type="match status" value="1"/>
</dbReference>
<dbReference type="InterPro" id="IPR002716">
    <property type="entry name" value="PIN_dom"/>
</dbReference>
<dbReference type="HAMAP" id="MF_00265">
    <property type="entry name" value="VapC_Nob1"/>
    <property type="match status" value="1"/>
</dbReference>
<feature type="binding site" evidence="8">
    <location>
        <position position="107"/>
    </location>
    <ligand>
        <name>Mg(2+)</name>
        <dbReference type="ChEBI" id="CHEBI:18420"/>
    </ligand>
</feature>
<keyword evidence="11" id="KW-1185">Reference proteome</keyword>
<dbReference type="PANTHER" id="PTHR33653">
    <property type="entry name" value="RIBONUCLEASE VAPC2"/>
    <property type="match status" value="1"/>
</dbReference>
<evidence type="ECO:0000313" key="10">
    <source>
        <dbReference type="EMBL" id="MBF0637726.1"/>
    </source>
</evidence>
<dbReference type="EMBL" id="JADGII010000052">
    <property type="protein sequence ID" value="MBF0637726.1"/>
    <property type="molecule type" value="Genomic_DNA"/>
</dbReference>
<dbReference type="InterPro" id="IPR050556">
    <property type="entry name" value="Type_II_TA_system_RNase"/>
</dbReference>
<dbReference type="SUPFAM" id="SSF88723">
    <property type="entry name" value="PIN domain-like"/>
    <property type="match status" value="1"/>
</dbReference>
<evidence type="ECO:0000256" key="6">
    <source>
        <dbReference type="ARBA" id="ARBA00022842"/>
    </source>
</evidence>
<proteinExistence type="inferred from homology"/>
<reference evidence="10 11" key="1">
    <citation type="journal article" date="2020" name="Microorganisms">
        <title>Simultaneous Genome Sequencing of Prosthecochloris ethylica and Desulfuromonas acetoxidans within a Syntrophic Mixture Reveals Unique Pili and Protein Interactions.</title>
        <authorList>
            <person name="Kyndt J.A."/>
            <person name="Van Beeumen J.J."/>
            <person name="Meyer T.E."/>
        </authorList>
    </citation>
    <scope>NUCLEOTIDE SEQUENCE [LARGE SCALE GENOMIC DNA]</scope>
    <source>
        <strain evidence="10 11">N3</strain>
    </source>
</reference>
<dbReference type="Gene3D" id="3.40.50.1010">
    <property type="entry name" value="5'-nuclease"/>
    <property type="match status" value="1"/>
</dbReference>
<keyword evidence="8" id="KW-0800">Toxin</keyword>
<comment type="caution">
    <text evidence="10">The sequence shown here is derived from an EMBL/GenBank/DDBJ whole genome shotgun (WGS) entry which is preliminary data.</text>
</comment>
<dbReference type="InterPro" id="IPR029060">
    <property type="entry name" value="PIN-like_dom_sf"/>
</dbReference>
<dbReference type="PANTHER" id="PTHR33653:SF1">
    <property type="entry name" value="RIBONUCLEASE VAPC2"/>
    <property type="match status" value="1"/>
</dbReference>
<dbReference type="RefSeq" id="WP_175187855.1">
    <property type="nucleotide sequence ID" value="NZ_JABVZQ010000025.1"/>
</dbReference>
<feature type="domain" description="PIN" evidence="9">
    <location>
        <begin position="6"/>
        <end position="131"/>
    </location>
</feature>
<organism evidence="10 11">
    <name type="scientific">Prosthecochloris ethylica</name>
    <dbReference type="NCBI Taxonomy" id="2743976"/>
    <lineage>
        <taxon>Bacteria</taxon>
        <taxon>Pseudomonadati</taxon>
        <taxon>Chlorobiota</taxon>
        <taxon>Chlorobiia</taxon>
        <taxon>Chlorobiales</taxon>
        <taxon>Chlorobiaceae</taxon>
        <taxon>Prosthecochloris</taxon>
    </lineage>
</organism>
<name>A0ABR9XUG7_9CHLB</name>
<sequence length="142" mass="15842">MKQAFLLDTNVISEFMRPGPNGNVVQWFDEHRGAQFYISAITKAEIFVGIGLLPEGRRREKLAITAGKMFDTDFASRCLSFDERSAVTYAEIVAQRTRSGSPVSTEDAQIASIAIVHNLPLVTRNTKDFSGISKLQLHNPWL</sequence>
<evidence type="ECO:0000256" key="2">
    <source>
        <dbReference type="ARBA" id="ARBA00022649"/>
    </source>
</evidence>
<comment type="cofactor">
    <cofactor evidence="1 8">
        <name>Mg(2+)</name>
        <dbReference type="ChEBI" id="CHEBI:18420"/>
    </cofactor>
</comment>
<evidence type="ECO:0000256" key="5">
    <source>
        <dbReference type="ARBA" id="ARBA00022801"/>
    </source>
</evidence>
<dbReference type="Proteomes" id="UP000619838">
    <property type="component" value="Unassembled WGS sequence"/>
</dbReference>
<evidence type="ECO:0000256" key="3">
    <source>
        <dbReference type="ARBA" id="ARBA00022722"/>
    </source>
</evidence>
<gene>
    <name evidence="8" type="primary">vapC</name>
    <name evidence="10" type="ORF">INT08_11195</name>
</gene>
<feature type="binding site" evidence="8">
    <location>
        <position position="8"/>
    </location>
    <ligand>
        <name>Mg(2+)</name>
        <dbReference type="ChEBI" id="CHEBI:18420"/>
    </ligand>
</feature>
<keyword evidence="3 8" id="KW-0540">Nuclease</keyword>
<evidence type="ECO:0000256" key="4">
    <source>
        <dbReference type="ARBA" id="ARBA00022723"/>
    </source>
</evidence>
<dbReference type="EC" id="3.1.-.-" evidence="8"/>
<evidence type="ECO:0000313" key="11">
    <source>
        <dbReference type="Proteomes" id="UP000619838"/>
    </source>
</evidence>
<evidence type="ECO:0000256" key="1">
    <source>
        <dbReference type="ARBA" id="ARBA00001946"/>
    </source>
</evidence>
<evidence type="ECO:0000259" key="9">
    <source>
        <dbReference type="Pfam" id="PF01850"/>
    </source>
</evidence>
<dbReference type="InterPro" id="IPR022907">
    <property type="entry name" value="VapC_family"/>
</dbReference>
<accession>A0ABR9XUG7</accession>
<comment type="similarity">
    <text evidence="7 8">Belongs to the PINc/VapC protein family.</text>
</comment>
<keyword evidence="5 8" id="KW-0378">Hydrolase</keyword>
<dbReference type="CDD" id="cd18731">
    <property type="entry name" value="PIN_NgFitB-like"/>
    <property type="match status" value="1"/>
</dbReference>
<keyword evidence="2 8" id="KW-1277">Toxin-antitoxin system</keyword>
<keyword evidence="6 8" id="KW-0460">Magnesium</keyword>
<comment type="function">
    <text evidence="8">Toxic component of a toxin-antitoxin (TA) system. An RNase.</text>
</comment>
<evidence type="ECO:0000256" key="7">
    <source>
        <dbReference type="ARBA" id="ARBA00038093"/>
    </source>
</evidence>
<protein>
    <recommendedName>
        <fullName evidence="8">Ribonuclease VapC</fullName>
        <shortName evidence="8">RNase VapC</shortName>
        <ecNumber evidence="8">3.1.-.-</ecNumber>
    </recommendedName>
    <alternativeName>
        <fullName evidence="8">Toxin VapC</fullName>
    </alternativeName>
</protein>
<keyword evidence="4 8" id="KW-0479">Metal-binding</keyword>